<dbReference type="AlphaFoldDB" id="A0A699IDY8"/>
<organism evidence="1">
    <name type="scientific">Tanacetum cinerariifolium</name>
    <name type="common">Dalmatian daisy</name>
    <name type="synonym">Chrysanthemum cinerariifolium</name>
    <dbReference type="NCBI Taxonomy" id="118510"/>
    <lineage>
        <taxon>Eukaryota</taxon>
        <taxon>Viridiplantae</taxon>
        <taxon>Streptophyta</taxon>
        <taxon>Embryophyta</taxon>
        <taxon>Tracheophyta</taxon>
        <taxon>Spermatophyta</taxon>
        <taxon>Magnoliopsida</taxon>
        <taxon>eudicotyledons</taxon>
        <taxon>Gunneridae</taxon>
        <taxon>Pentapetalae</taxon>
        <taxon>asterids</taxon>
        <taxon>campanulids</taxon>
        <taxon>Asterales</taxon>
        <taxon>Asteraceae</taxon>
        <taxon>Asteroideae</taxon>
        <taxon>Anthemideae</taxon>
        <taxon>Anthemidinae</taxon>
        <taxon>Tanacetum</taxon>
    </lineage>
</organism>
<protein>
    <submittedName>
        <fullName evidence="1">Uncharacterized protein</fullName>
    </submittedName>
</protein>
<comment type="caution">
    <text evidence="1">The sequence shown here is derived from an EMBL/GenBank/DDBJ whole genome shotgun (WGS) entry which is preliminary data.</text>
</comment>
<evidence type="ECO:0000313" key="1">
    <source>
        <dbReference type="EMBL" id="GEZ52479.1"/>
    </source>
</evidence>
<name>A0A699IDY8_TANCI</name>
<accession>A0A699IDY8</accession>
<dbReference type="EMBL" id="BKCJ010289552">
    <property type="protein sequence ID" value="GEZ52479.1"/>
    <property type="molecule type" value="Genomic_DNA"/>
</dbReference>
<proteinExistence type="predicted"/>
<gene>
    <name evidence="1" type="ORF">Tci_524452</name>
</gene>
<reference evidence="1" key="1">
    <citation type="journal article" date="2019" name="Sci. Rep.">
        <title>Draft genome of Tanacetum cinerariifolium, the natural source of mosquito coil.</title>
        <authorList>
            <person name="Yamashiro T."/>
            <person name="Shiraishi A."/>
            <person name="Satake H."/>
            <person name="Nakayama K."/>
        </authorList>
    </citation>
    <scope>NUCLEOTIDE SEQUENCE</scope>
</reference>
<sequence length="108" mass="11786">MLLLYQTHPIGGWWRWCRTDVVVTVVVVRGVVGGGGDDVGMILGGVGWRIDDDGFGVAVVAAAEPEMEKVMRWCEDGSGSCLEISPEKMSSERKGASENIYKCVCEYK</sequence>